<evidence type="ECO:0000256" key="19">
    <source>
        <dbReference type="SAM" id="MobiDB-lite"/>
    </source>
</evidence>
<keyword evidence="12" id="KW-0175">Coiled coil</keyword>
<reference evidence="20 21" key="1">
    <citation type="submission" date="2024-04" db="EMBL/GenBank/DDBJ databases">
        <title>genome sequences of Mucor flavus KT1a and Helicostylum pulchrum KT1b strains isolation_sourced from the surface of a dry-aged beef.</title>
        <authorList>
            <person name="Toyotome T."/>
            <person name="Hosono M."/>
            <person name="Torimaru M."/>
            <person name="Fukuda K."/>
            <person name="Mikami N."/>
        </authorList>
    </citation>
    <scope>NUCLEOTIDE SEQUENCE [LARGE SCALE GENOMIC DNA]</scope>
    <source>
        <strain evidence="20 21">KT1b</strain>
    </source>
</reference>
<keyword evidence="21" id="KW-1185">Reference proteome</keyword>
<keyword evidence="8" id="KW-0493">Microtubule</keyword>
<evidence type="ECO:0000256" key="6">
    <source>
        <dbReference type="ARBA" id="ARBA00022490"/>
    </source>
</evidence>
<name>A0ABP9XR22_9FUNG</name>
<keyword evidence="9" id="KW-0498">Mitosis</keyword>
<dbReference type="Pfam" id="PF08651">
    <property type="entry name" value="DASH_Duo1"/>
    <property type="match status" value="1"/>
</dbReference>
<evidence type="ECO:0000256" key="8">
    <source>
        <dbReference type="ARBA" id="ARBA00022701"/>
    </source>
</evidence>
<keyword evidence="10" id="KW-0159">Chromosome partition</keyword>
<keyword evidence="5" id="KW-0158">Chromosome</keyword>
<comment type="similarity">
    <text evidence="4">Belongs to the DASH complex DUO1 family.</text>
</comment>
<feature type="compositionally biased region" description="Polar residues" evidence="19">
    <location>
        <begin position="39"/>
        <end position="48"/>
    </location>
</feature>
<evidence type="ECO:0000256" key="5">
    <source>
        <dbReference type="ARBA" id="ARBA00022454"/>
    </source>
</evidence>
<dbReference type="EMBL" id="BAABUJ010000007">
    <property type="protein sequence ID" value="GAA5796863.1"/>
    <property type="molecule type" value="Genomic_DNA"/>
</dbReference>
<evidence type="ECO:0000313" key="21">
    <source>
        <dbReference type="Proteomes" id="UP001476247"/>
    </source>
</evidence>
<evidence type="ECO:0000313" key="20">
    <source>
        <dbReference type="EMBL" id="GAA5796863.1"/>
    </source>
</evidence>
<accession>A0ABP9XR22</accession>
<evidence type="ECO:0000256" key="7">
    <source>
        <dbReference type="ARBA" id="ARBA00022618"/>
    </source>
</evidence>
<evidence type="ECO:0000256" key="1">
    <source>
        <dbReference type="ARBA" id="ARBA00004123"/>
    </source>
</evidence>
<keyword evidence="6" id="KW-0963">Cytoplasm</keyword>
<evidence type="ECO:0000256" key="2">
    <source>
        <dbReference type="ARBA" id="ARBA00004186"/>
    </source>
</evidence>
<dbReference type="PANTHER" id="PTHR28216">
    <property type="entry name" value="DASH COMPLEX SUBUNIT DUO1"/>
    <property type="match status" value="1"/>
</dbReference>
<evidence type="ECO:0000256" key="15">
    <source>
        <dbReference type="ARBA" id="ARBA00023306"/>
    </source>
</evidence>
<dbReference type="PANTHER" id="PTHR28216:SF1">
    <property type="entry name" value="DASH COMPLEX SUBUNIT DUO1"/>
    <property type="match status" value="1"/>
</dbReference>
<evidence type="ECO:0000256" key="18">
    <source>
        <dbReference type="ARBA" id="ARBA00044358"/>
    </source>
</evidence>
<dbReference type="Proteomes" id="UP001476247">
    <property type="component" value="Unassembled WGS sequence"/>
</dbReference>
<proteinExistence type="inferred from homology"/>
<keyword evidence="13" id="KW-0206">Cytoskeleton</keyword>
<comment type="caution">
    <text evidence="20">The sequence shown here is derived from an EMBL/GenBank/DDBJ whole genome shotgun (WGS) entry which is preliminary data.</text>
</comment>
<keyword evidence="14" id="KW-0539">Nucleus</keyword>
<comment type="subcellular location">
    <subcellularLocation>
        <location evidence="3">Chromosome</location>
        <location evidence="3">Centromere</location>
        <location evidence="3">Kinetochore</location>
    </subcellularLocation>
    <subcellularLocation>
        <location evidence="2">Cytoplasm</location>
        <location evidence="2">Cytoskeleton</location>
        <location evidence="2">Spindle</location>
    </subcellularLocation>
    <subcellularLocation>
        <location evidence="1">Nucleus</location>
    </subcellularLocation>
</comment>
<evidence type="ECO:0000256" key="9">
    <source>
        <dbReference type="ARBA" id="ARBA00022776"/>
    </source>
</evidence>
<evidence type="ECO:0000256" key="16">
    <source>
        <dbReference type="ARBA" id="ARBA00023328"/>
    </source>
</evidence>
<keyword evidence="11" id="KW-0995">Kinetochore</keyword>
<evidence type="ECO:0000256" key="14">
    <source>
        <dbReference type="ARBA" id="ARBA00023242"/>
    </source>
</evidence>
<evidence type="ECO:0000256" key="11">
    <source>
        <dbReference type="ARBA" id="ARBA00022838"/>
    </source>
</evidence>
<evidence type="ECO:0000256" key="3">
    <source>
        <dbReference type="ARBA" id="ARBA00004629"/>
    </source>
</evidence>
<evidence type="ECO:0000256" key="10">
    <source>
        <dbReference type="ARBA" id="ARBA00022829"/>
    </source>
</evidence>
<keyword evidence="15" id="KW-0131">Cell cycle</keyword>
<gene>
    <name evidence="20" type="ORF">HPULCUR_002241</name>
</gene>
<evidence type="ECO:0000256" key="13">
    <source>
        <dbReference type="ARBA" id="ARBA00023212"/>
    </source>
</evidence>
<protein>
    <recommendedName>
        <fullName evidence="17">DASH complex subunit DUO1</fullName>
    </recommendedName>
    <alternativeName>
        <fullName evidence="18">Outer kinetochore protein DUO1</fullName>
    </alternativeName>
</protein>
<evidence type="ECO:0000256" key="4">
    <source>
        <dbReference type="ARBA" id="ARBA00005366"/>
    </source>
</evidence>
<keyword evidence="7" id="KW-0132">Cell division</keyword>
<evidence type="ECO:0000256" key="17">
    <source>
        <dbReference type="ARBA" id="ARBA00044152"/>
    </source>
</evidence>
<evidence type="ECO:0000256" key="12">
    <source>
        <dbReference type="ARBA" id="ARBA00023054"/>
    </source>
</evidence>
<feature type="region of interest" description="Disordered" evidence="19">
    <location>
        <begin position="19"/>
        <end position="48"/>
    </location>
</feature>
<keyword evidence="16" id="KW-0137">Centromere</keyword>
<organism evidence="20 21">
    <name type="scientific">Helicostylum pulchrum</name>
    <dbReference type="NCBI Taxonomy" id="562976"/>
    <lineage>
        <taxon>Eukaryota</taxon>
        <taxon>Fungi</taxon>
        <taxon>Fungi incertae sedis</taxon>
        <taxon>Mucoromycota</taxon>
        <taxon>Mucoromycotina</taxon>
        <taxon>Mucoromycetes</taxon>
        <taxon>Mucorales</taxon>
        <taxon>Mucorineae</taxon>
        <taxon>Mucoraceae</taxon>
        <taxon>Helicostylum</taxon>
    </lineage>
</organism>
<sequence>MDIDQDLSANPRQSVLLKSSRRSTFLARPTDQSEPIYENPNNTPERNQELQQEYKNLQALNRTLGNISDNLEKTKYQLGHFNDTIDGTNGLLDIWLNILGKTEETKALIENPDWHGPPPSTTKLSLRSQEVSLACVSEIV</sequence>
<dbReference type="InterPro" id="IPR013960">
    <property type="entry name" value="DASH_Duo1"/>
</dbReference>